<dbReference type="NCBIfam" id="TIGR00216">
    <property type="entry name" value="ispH_lytB"/>
    <property type="match status" value="1"/>
</dbReference>
<keyword evidence="1 5" id="KW-0004">4Fe-4S</keyword>
<dbReference type="GO" id="GO:0051539">
    <property type="term" value="F:4 iron, 4 sulfur cluster binding"/>
    <property type="evidence" value="ECO:0007669"/>
    <property type="project" value="UniProtKB-UniRule"/>
</dbReference>
<dbReference type="Gene3D" id="3.40.1010.20">
    <property type="entry name" value="4-hydroxy-3-methylbut-2-enyl diphosphate reductase, catalytic domain"/>
    <property type="match status" value="2"/>
</dbReference>
<evidence type="ECO:0000256" key="5">
    <source>
        <dbReference type="HAMAP-Rule" id="MF_00191"/>
    </source>
</evidence>
<feature type="binding site" evidence="5">
    <location>
        <position position="197"/>
    </location>
    <ligand>
        <name>[4Fe-4S] cluster</name>
        <dbReference type="ChEBI" id="CHEBI:49883"/>
    </ligand>
</feature>
<comment type="catalytic activity">
    <reaction evidence="5">
        <text>dimethylallyl diphosphate + 2 oxidized [2Fe-2S]-[ferredoxin] + H2O = (2E)-4-hydroxy-3-methylbut-2-enyl diphosphate + 2 reduced [2Fe-2S]-[ferredoxin] + 2 H(+)</text>
        <dbReference type="Rhea" id="RHEA:24825"/>
        <dbReference type="Rhea" id="RHEA-COMP:10000"/>
        <dbReference type="Rhea" id="RHEA-COMP:10001"/>
        <dbReference type="ChEBI" id="CHEBI:15377"/>
        <dbReference type="ChEBI" id="CHEBI:15378"/>
        <dbReference type="ChEBI" id="CHEBI:33737"/>
        <dbReference type="ChEBI" id="CHEBI:33738"/>
        <dbReference type="ChEBI" id="CHEBI:57623"/>
        <dbReference type="ChEBI" id="CHEBI:128753"/>
        <dbReference type="EC" id="1.17.7.4"/>
    </reaction>
</comment>
<comment type="catalytic activity">
    <reaction evidence="5">
        <text>isopentenyl diphosphate + 2 oxidized [2Fe-2S]-[ferredoxin] + H2O = (2E)-4-hydroxy-3-methylbut-2-enyl diphosphate + 2 reduced [2Fe-2S]-[ferredoxin] + 2 H(+)</text>
        <dbReference type="Rhea" id="RHEA:24488"/>
        <dbReference type="Rhea" id="RHEA-COMP:10000"/>
        <dbReference type="Rhea" id="RHEA-COMP:10001"/>
        <dbReference type="ChEBI" id="CHEBI:15377"/>
        <dbReference type="ChEBI" id="CHEBI:15378"/>
        <dbReference type="ChEBI" id="CHEBI:33737"/>
        <dbReference type="ChEBI" id="CHEBI:33738"/>
        <dbReference type="ChEBI" id="CHEBI:128753"/>
        <dbReference type="ChEBI" id="CHEBI:128769"/>
        <dbReference type="EC" id="1.17.7.4"/>
    </reaction>
</comment>
<feature type="binding site" evidence="5">
    <location>
        <position position="41"/>
    </location>
    <ligand>
        <name>(2E)-4-hydroxy-3-methylbut-2-enyl diphosphate</name>
        <dbReference type="ChEBI" id="CHEBI:128753"/>
    </ligand>
</feature>
<feature type="binding site" evidence="5">
    <location>
        <position position="269"/>
    </location>
    <ligand>
        <name>(2E)-4-hydroxy-3-methylbut-2-enyl diphosphate</name>
        <dbReference type="ChEBI" id="CHEBI:128753"/>
    </ligand>
</feature>
<dbReference type="Pfam" id="PF02401">
    <property type="entry name" value="LYTB"/>
    <property type="match status" value="1"/>
</dbReference>
<feature type="binding site" evidence="5">
    <location>
        <position position="269"/>
    </location>
    <ligand>
        <name>isopentenyl diphosphate</name>
        <dbReference type="ChEBI" id="CHEBI:128769"/>
    </ligand>
</feature>
<dbReference type="CDD" id="cd13944">
    <property type="entry name" value="lytB_ispH"/>
    <property type="match status" value="1"/>
</dbReference>
<proteinExistence type="inferred from homology"/>
<reference evidence="6 7" key="1">
    <citation type="submission" date="2013-08" db="EMBL/GenBank/DDBJ databases">
        <authorList>
            <person name="Weinstock G."/>
            <person name="Sodergren E."/>
            <person name="Wylie T."/>
            <person name="Fulton L."/>
            <person name="Fulton R."/>
            <person name="Fronick C."/>
            <person name="O'Laughlin M."/>
            <person name="Godfrey J."/>
            <person name="Miner T."/>
            <person name="Herter B."/>
            <person name="Appelbaum E."/>
            <person name="Cordes M."/>
            <person name="Lek S."/>
            <person name="Wollam A."/>
            <person name="Pepin K.H."/>
            <person name="Palsikar V.B."/>
            <person name="Mitreva M."/>
            <person name="Wilson R.K."/>
        </authorList>
    </citation>
    <scope>NUCLEOTIDE SEQUENCE [LARGE SCALE GENOMIC DNA]</scope>
    <source>
        <strain evidence="6 7">ATCC BAA-474</strain>
    </source>
</reference>
<evidence type="ECO:0000256" key="1">
    <source>
        <dbReference type="ARBA" id="ARBA00022485"/>
    </source>
</evidence>
<dbReference type="STRING" id="1319815.HMPREF0202_00704"/>
<keyword evidence="3 5" id="KW-0408">Iron</keyword>
<keyword evidence="7" id="KW-1185">Reference proteome</keyword>
<dbReference type="GO" id="GO:0046872">
    <property type="term" value="F:metal ion binding"/>
    <property type="evidence" value="ECO:0007669"/>
    <property type="project" value="UniProtKB-KW"/>
</dbReference>
<feature type="binding site" evidence="5">
    <location>
        <position position="269"/>
    </location>
    <ligand>
        <name>dimethylallyl diphosphate</name>
        <dbReference type="ChEBI" id="CHEBI:57623"/>
    </ligand>
</feature>
<feature type="binding site" evidence="5">
    <location>
        <position position="225"/>
    </location>
    <ligand>
        <name>dimethylallyl diphosphate</name>
        <dbReference type="ChEBI" id="CHEBI:57623"/>
    </ligand>
</feature>
<feature type="binding site" evidence="5">
    <location>
        <position position="80"/>
    </location>
    <ligand>
        <name>(2E)-4-hydroxy-3-methylbut-2-enyl diphosphate</name>
        <dbReference type="ChEBI" id="CHEBI:128753"/>
    </ligand>
</feature>
<feature type="binding site" evidence="5">
    <location>
        <position position="225"/>
    </location>
    <ligand>
        <name>(2E)-4-hydroxy-3-methylbut-2-enyl diphosphate</name>
        <dbReference type="ChEBI" id="CHEBI:128753"/>
    </ligand>
</feature>
<dbReference type="GO" id="GO:0019288">
    <property type="term" value="P:isopentenyl diphosphate biosynthetic process, methylerythritol 4-phosphate pathway"/>
    <property type="evidence" value="ECO:0007669"/>
    <property type="project" value="UniProtKB-UniRule"/>
</dbReference>
<dbReference type="GO" id="GO:0050992">
    <property type="term" value="P:dimethylallyl diphosphate biosynthetic process"/>
    <property type="evidence" value="ECO:0007669"/>
    <property type="project" value="UniProtKB-UniRule"/>
</dbReference>
<dbReference type="EMBL" id="AXZF01000028">
    <property type="protein sequence ID" value="ERT69342.1"/>
    <property type="molecule type" value="Genomic_DNA"/>
</dbReference>
<comment type="function">
    <text evidence="5">Catalyzes the conversion of 1-hydroxy-2-methyl-2-(E)-butenyl 4-diphosphate (HMBPP) into a mixture of isopentenyl diphosphate (IPP) and dimethylallyl diphosphate (DMAPP). Acts in the terminal step of the DOXP/MEP pathway for isoprenoid precursor biosynthesis.</text>
</comment>
<feature type="binding site" evidence="5">
    <location>
        <position position="80"/>
    </location>
    <ligand>
        <name>isopentenyl diphosphate</name>
        <dbReference type="ChEBI" id="CHEBI:128769"/>
    </ligand>
</feature>
<feature type="binding site" evidence="5">
    <location>
        <position position="227"/>
    </location>
    <ligand>
        <name>isopentenyl diphosphate</name>
        <dbReference type="ChEBI" id="CHEBI:128769"/>
    </ligand>
</feature>
<dbReference type="EC" id="1.17.7.4" evidence="5"/>
<comment type="similarity">
    <text evidence="5">Belongs to the IspH family.</text>
</comment>
<keyword evidence="2 5" id="KW-0479">Metal-binding</keyword>
<evidence type="ECO:0000313" key="7">
    <source>
        <dbReference type="Proteomes" id="UP000017081"/>
    </source>
</evidence>
<feature type="binding site" evidence="5">
    <location>
        <position position="102"/>
    </location>
    <ligand>
        <name>[4Fe-4S] cluster</name>
        <dbReference type="ChEBI" id="CHEBI:49883"/>
    </ligand>
</feature>
<feature type="binding site" evidence="5">
    <location>
        <position position="130"/>
    </location>
    <ligand>
        <name>isopentenyl diphosphate</name>
        <dbReference type="ChEBI" id="CHEBI:128769"/>
    </ligand>
</feature>
<evidence type="ECO:0000256" key="3">
    <source>
        <dbReference type="ARBA" id="ARBA00023004"/>
    </source>
</evidence>
<dbReference type="GO" id="GO:0051745">
    <property type="term" value="F:4-hydroxy-3-methylbut-2-enyl diphosphate reductase activity"/>
    <property type="evidence" value="ECO:0007669"/>
    <property type="project" value="UniProtKB-UniRule"/>
</dbReference>
<comment type="caution">
    <text evidence="6">The sequence shown here is derived from an EMBL/GenBank/DDBJ whole genome shotgun (WGS) entry which is preliminary data.</text>
</comment>
<dbReference type="RefSeq" id="WP_023050250.1">
    <property type="nucleotide sequence ID" value="NZ_CP173065.2"/>
</dbReference>
<feature type="binding site" evidence="5">
    <location>
        <position position="130"/>
    </location>
    <ligand>
        <name>(2E)-4-hydroxy-3-methylbut-2-enyl diphosphate</name>
        <dbReference type="ChEBI" id="CHEBI:128753"/>
    </ligand>
</feature>
<sequence length="288" mass="32601">MEIIRAEKMGFCFGVKKAVETCYEISRKNISKKYILGMVVHNKDVVKEMENIGFIIVDEKDILEGTDPLKKGDTIVIRAHGTTSQIIDVLEKKEVEIHDATCIFVDKIKEILIERESLGDEIIFIGDKEHPEVKGIISFGKKVNVLKNLEELKESSLDRSKRYSVLTQTTLNKSKFLEIKEYLEKYYSNAQIFDRICGATSERQEATKKLANICDIIIVIGDLKSSNSKKLLEVAKAENPNSYLVQNDEELDMSIFSESMKIGITAGASTPEDIIKKIENKIRGNFNV</sequence>
<keyword evidence="5" id="KW-0560">Oxidoreductase</keyword>
<dbReference type="Gene3D" id="3.40.50.11270">
    <property type="match status" value="1"/>
</dbReference>
<comment type="pathway">
    <text evidence="5">Isoprenoid biosynthesis; dimethylallyl diphosphate biosynthesis; dimethylallyl diphosphate from (2E)-4-hydroxy-3-methylbutenyl diphosphate: step 1/1.</text>
</comment>
<dbReference type="AlphaFoldDB" id="U7VC95"/>
<gene>
    <name evidence="5" type="primary">ispH</name>
    <name evidence="6" type="ORF">HMPREF0202_00704</name>
</gene>
<feature type="binding site" evidence="5">
    <location>
        <position position="226"/>
    </location>
    <ligand>
        <name>isopentenyl diphosphate</name>
        <dbReference type="ChEBI" id="CHEBI:128769"/>
    </ligand>
</feature>
<feature type="binding site" evidence="5">
    <location>
        <position position="225"/>
    </location>
    <ligand>
        <name>isopentenyl diphosphate</name>
        <dbReference type="ChEBI" id="CHEBI:128769"/>
    </ligand>
</feature>
<dbReference type="InterPro" id="IPR003451">
    <property type="entry name" value="LytB/IspH"/>
</dbReference>
<evidence type="ECO:0000313" key="6">
    <source>
        <dbReference type="EMBL" id="ERT69342.1"/>
    </source>
</evidence>
<organism evidence="6 7">
    <name type="scientific">Cetobacterium somerae ATCC BAA-474</name>
    <dbReference type="NCBI Taxonomy" id="1319815"/>
    <lineage>
        <taxon>Bacteria</taxon>
        <taxon>Fusobacteriati</taxon>
        <taxon>Fusobacteriota</taxon>
        <taxon>Fusobacteriia</taxon>
        <taxon>Fusobacteriales</taxon>
        <taxon>Fusobacteriaceae</taxon>
        <taxon>Cetobacterium</taxon>
    </lineage>
</organism>
<comment type="cofactor">
    <cofactor evidence="5">
        <name>[4Fe-4S] cluster</name>
        <dbReference type="ChEBI" id="CHEBI:49883"/>
    </cofactor>
    <text evidence="5">Binds 1 [4Fe-4S] cluster per subunit.</text>
</comment>
<name>U7VC95_9FUSO</name>
<dbReference type="UniPathway" id="UPA00059">
    <property type="reaction ID" value="UER00105"/>
</dbReference>
<feature type="binding site" evidence="5">
    <location>
        <position position="226"/>
    </location>
    <ligand>
        <name>(2E)-4-hydroxy-3-methylbut-2-enyl diphosphate</name>
        <dbReference type="ChEBI" id="CHEBI:128753"/>
    </ligand>
</feature>
<feature type="binding site" evidence="5">
    <location>
        <position position="41"/>
    </location>
    <ligand>
        <name>dimethylallyl diphosphate</name>
        <dbReference type="ChEBI" id="CHEBI:57623"/>
    </ligand>
</feature>
<evidence type="ECO:0000256" key="2">
    <source>
        <dbReference type="ARBA" id="ARBA00022723"/>
    </source>
</evidence>
<comment type="pathway">
    <text evidence="5">Isoprenoid biosynthesis; isopentenyl diphosphate biosynthesis via DXP pathway; isopentenyl diphosphate from 1-deoxy-D-xylulose 5-phosphate: step 6/6.</text>
</comment>
<feature type="binding site" evidence="5">
    <location>
        <position position="80"/>
    </location>
    <ligand>
        <name>dimethylallyl diphosphate</name>
        <dbReference type="ChEBI" id="CHEBI:57623"/>
    </ligand>
</feature>
<feature type="binding site" evidence="5">
    <location>
        <position position="12"/>
    </location>
    <ligand>
        <name>[4Fe-4S] cluster</name>
        <dbReference type="ChEBI" id="CHEBI:49883"/>
    </ligand>
</feature>
<feature type="binding site" evidence="5">
    <location>
        <position position="227"/>
    </location>
    <ligand>
        <name>(2E)-4-hydroxy-3-methylbut-2-enyl diphosphate</name>
        <dbReference type="ChEBI" id="CHEBI:128753"/>
    </ligand>
</feature>
<dbReference type="eggNOG" id="COG0761">
    <property type="taxonomic scope" value="Bacteria"/>
</dbReference>
<feature type="binding site" evidence="5">
    <location>
        <position position="130"/>
    </location>
    <ligand>
        <name>dimethylallyl diphosphate</name>
        <dbReference type="ChEBI" id="CHEBI:57623"/>
    </ligand>
</feature>
<dbReference type="GO" id="GO:0016114">
    <property type="term" value="P:terpenoid biosynthetic process"/>
    <property type="evidence" value="ECO:0007669"/>
    <property type="project" value="UniProtKB-UniRule"/>
</dbReference>
<feature type="binding site" evidence="5">
    <location>
        <position position="227"/>
    </location>
    <ligand>
        <name>dimethylallyl diphosphate</name>
        <dbReference type="ChEBI" id="CHEBI:57623"/>
    </ligand>
</feature>
<feature type="binding site" evidence="5">
    <location>
        <position position="226"/>
    </location>
    <ligand>
        <name>dimethylallyl diphosphate</name>
        <dbReference type="ChEBI" id="CHEBI:57623"/>
    </ligand>
</feature>
<protein>
    <recommendedName>
        <fullName evidence="5">4-hydroxy-3-methylbut-2-enyl diphosphate reductase</fullName>
        <shortName evidence="5">HMBPP reductase</shortName>
        <ecNumber evidence="5">1.17.7.4</ecNumber>
    </recommendedName>
</protein>
<feature type="binding site" evidence="5">
    <location>
        <position position="169"/>
    </location>
    <ligand>
        <name>(2E)-4-hydroxy-3-methylbut-2-enyl diphosphate</name>
        <dbReference type="ChEBI" id="CHEBI:128753"/>
    </ligand>
</feature>
<feature type="active site" description="Proton donor" evidence="5">
    <location>
        <position position="132"/>
    </location>
</feature>
<dbReference type="PANTHER" id="PTHR30426:SF0">
    <property type="entry name" value="4-HYDROXY-3-METHYLBUT-2-ENYL DIPHOSPHATE REDUCTASE"/>
    <property type="match status" value="1"/>
</dbReference>
<dbReference type="HOGENOM" id="CLU_027486_0_1_0"/>
<accession>U7VC95</accession>
<dbReference type="UniPathway" id="UPA00056">
    <property type="reaction ID" value="UER00097"/>
</dbReference>
<dbReference type="PANTHER" id="PTHR30426">
    <property type="entry name" value="4-HYDROXY-3-METHYLBUT-2-ENYL DIPHOSPHATE REDUCTASE"/>
    <property type="match status" value="1"/>
</dbReference>
<dbReference type="Proteomes" id="UP000017081">
    <property type="component" value="Unassembled WGS sequence"/>
</dbReference>
<dbReference type="PATRIC" id="fig|1319815.3.peg.674"/>
<keyword evidence="4 5" id="KW-0411">Iron-sulfur</keyword>
<keyword evidence="5" id="KW-0414">Isoprene biosynthesis</keyword>
<feature type="binding site" evidence="5">
    <location>
        <position position="41"/>
    </location>
    <ligand>
        <name>isopentenyl diphosphate</name>
        <dbReference type="ChEBI" id="CHEBI:128769"/>
    </ligand>
</feature>
<dbReference type="HAMAP" id="MF_00191">
    <property type="entry name" value="IspH"/>
    <property type="match status" value="1"/>
</dbReference>
<evidence type="ECO:0000256" key="4">
    <source>
        <dbReference type="ARBA" id="ARBA00023014"/>
    </source>
</evidence>